<organism evidence="1">
    <name type="scientific">marine sediment metagenome</name>
    <dbReference type="NCBI Taxonomy" id="412755"/>
    <lineage>
        <taxon>unclassified sequences</taxon>
        <taxon>metagenomes</taxon>
        <taxon>ecological metagenomes</taxon>
    </lineage>
</organism>
<dbReference type="AlphaFoldDB" id="A0A0F9C4B3"/>
<feature type="non-terminal residue" evidence="1">
    <location>
        <position position="41"/>
    </location>
</feature>
<reference evidence="1" key="1">
    <citation type="journal article" date="2015" name="Nature">
        <title>Complex archaea that bridge the gap between prokaryotes and eukaryotes.</title>
        <authorList>
            <person name="Spang A."/>
            <person name="Saw J.H."/>
            <person name="Jorgensen S.L."/>
            <person name="Zaremba-Niedzwiedzka K."/>
            <person name="Martijn J."/>
            <person name="Lind A.E."/>
            <person name="van Eijk R."/>
            <person name="Schleper C."/>
            <person name="Guy L."/>
            <person name="Ettema T.J."/>
        </authorList>
    </citation>
    <scope>NUCLEOTIDE SEQUENCE</scope>
</reference>
<proteinExistence type="predicted"/>
<comment type="caution">
    <text evidence="1">The sequence shown here is derived from an EMBL/GenBank/DDBJ whole genome shotgun (WGS) entry which is preliminary data.</text>
</comment>
<protein>
    <submittedName>
        <fullName evidence="1">Uncharacterized protein</fullName>
    </submittedName>
</protein>
<dbReference type="EMBL" id="LAZR01046110">
    <property type="protein sequence ID" value="KKK97299.1"/>
    <property type="molecule type" value="Genomic_DNA"/>
</dbReference>
<name>A0A0F9C4B3_9ZZZZ</name>
<evidence type="ECO:0000313" key="1">
    <source>
        <dbReference type="EMBL" id="KKK97299.1"/>
    </source>
</evidence>
<gene>
    <name evidence="1" type="ORF">LCGC14_2654150</name>
</gene>
<sequence>MSANIYTMQEPLLQTIVTSDGNATAEIDLVVANNVIADIQK</sequence>
<accession>A0A0F9C4B3</accession>